<organism evidence="1 2">
    <name type="scientific">Zea mays</name>
    <name type="common">Maize</name>
    <dbReference type="NCBI Taxonomy" id="4577"/>
    <lineage>
        <taxon>Eukaryota</taxon>
        <taxon>Viridiplantae</taxon>
        <taxon>Streptophyta</taxon>
        <taxon>Embryophyta</taxon>
        <taxon>Tracheophyta</taxon>
        <taxon>Spermatophyta</taxon>
        <taxon>Magnoliopsida</taxon>
        <taxon>Liliopsida</taxon>
        <taxon>Poales</taxon>
        <taxon>Poaceae</taxon>
        <taxon>PACMAD clade</taxon>
        <taxon>Panicoideae</taxon>
        <taxon>Andropogonodae</taxon>
        <taxon>Andropogoneae</taxon>
        <taxon>Tripsacinae</taxon>
        <taxon>Zea</taxon>
    </lineage>
</organism>
<dbReference type="Proteomes" id="UP000007305">
    <property type="component" value="Chromosome 4"/>
</dbReference>
<accession>A0A804NM21</accession>
<evidence type="ECO:0000313" key="1">
    <source>
        <dbReference type="EnsemblPlants" id="Zm00001eb170700_P001"/>
    </source>
</evidence>
<reference evidence="1" key="2">
    <citation type="submission" date="2019-07" db="EMBL/GenBank/DDBJ databases">
        <authorList>
            <person name="Seetharam A."/>
            <person name="Woodhouse M."/>
            <person name="Cannon E."/>
        </authorList>
    </citation>
    <scope>NUCLEOTIDE SEQUENCE [LARGE SCALE GENOMIC DNA]</scope>
    <source>
        <strain evidence="1">cv. B73</strain>
    </source>
</reference>
<keyword evidence="2" id="KW-1185">Reference proteome</keyword>
<protein>
    <submittedName>
        <fullName evidence="1">Uncharacterized protein</fullName>
    </submittedName>
</protein>
<reference evidence="2" key="1">
    <citation type="journal article" date="2009" name="Science">
        <title>The B73 maize genome: complexity, diversity, and dynamics.</title>
        <authorList>
            <person name="Schnable P.S."/>
            <person name="Ware D."/>
            <person name="Fulton R.S."/>
            <person name="Stein J.C."/>
            <person name="Wei F."/>
            <person name="Pasternak S."/>
            <person name="Liang C."/>
            <person name="Zhang J."/>
            <person name="Fulton L."/>
            <person name="Graves T.A."/>
            <person name="Minx P."/>
            <person name="Reily A.D."/>
            <person name="Courtney L."/>
            <person name="Kruchowski S.S."/>
            <person name="Tomlinson C."/>
            <person name="Strong C."/>
            <person name="Delehaunty K."/>
            <person name="Fronick C."/>
            <person name="Courtney B."/>
            <person name="Rock S.M."/>
            <person name="Belter E."/>
            <person name="Du F."/>
            <person name="Kim K."/>
            <person name="Abbott R.M."/>
            <person name="Cotton M."/>
            <person name="Levy A."/>
            <person name="Marchetto P."/>
            <person name="Ochoa K."/>
            <person name="Jackson S.M."/>
            <person name="Gillam B."/>
            <person name="Chen W."/>
            <person name="Yan L."/>
            <person name="Higginbotham J."/>
            <person name="Cardenas M."/>
            <person name="Waligorski J."/>
            <person name="Applebaum E."/>
            <person name="Phelps L."/>
            <person name="Falcone J."/>
            <person name="Kanchi K."/>
            <person name="Thane T."/>
            <person name="Scimone A."/>
            <person name="Thane N."/>
            <person name="Henke J."/>
            <person name="Wang T."/>
            <person name="Ruppert J."/>
            <person name="Shah N."/>
            <person name="Rotter K."/>
            <person name="Hodges J."/>
            <person name="Ingenthron E."/>
            <person name="Cordes M."/>
            <person name="Kohlberg S."/>
            <person name="Sgro J."/>
            <person name="Delgado B."/>
            <person name="Mead K."/>
            <person name="Chinwalla A."/>
            <person name="Leonard S."/>
            <person name="Crouse K."/>
            <person name="Collura K."/>
            <person name="Kudrna D."/>
            <person name="Currie J."/>
            <person name="He R."/>
            <person name="Angelova A."/>
            <person name="Rajasekar S."/>
            <person name="Mueller T."/>
            <person name="Lomeli R."/>
            <person name="Scara G."/>
            <person name="Ko A."/>
            <person name="Delaney K."/>
            <person name="Wissotski M."/>
            <person name="Lopez G."/>
            <person name="Campos D."/>
            <person name="Braidotti M."/>
            <person name="Ashley E."/>
            <person name="Golser W."/>
            <person name="Kim H."/>
            <person name="Lee S."/>
            <person name="Lin J."/>
            <person name="Dujmic Z."/>
            <person name="Kim W."/>
            <person name="Talag J."/>
            <person name="Zuccolo A."/>
            <person name="Fan C."/>
            <person name="Sebastian A."/>
            <person name="Kramer M."/>
            <person name="Spiegel L."/>
            <person name="Nascimento L."/>
            <person name="Zutavern T."/>
            <person name="Miller B."/>
            <person name="Ambroise C."/>
            <person name="Muller S."/>
            <person name="Spooner W."/>
            <person name="Narechania A."/>
            <person name="Ren L."/>
            <person name="Wei S."/>
            <person name="Kumari S."/>
            <person name="Faga B."/>
            <person name="Levy M.J."/>
            <person name="McMahan L."/>
            <person name="Van Buren P."/>
            <person name="Vaughn M.W."/>
            <person name="Ying K."/>
            <person name="Yeh C.-T."/>
            <person name="Emrich S.J."/>
            <person name="Jia Y."/>
            <person name="Kalyanaraman A."/>
            <person name="Hsia A.-P."/>
            <person name="Barbazuk W.B."/>
            <person name="Baucom R.S."/>
            <person name="Brutnell T.P."/>
            <person name="Carpita N.C."/>
            <person name="Chaparro C."/>
            <person name="Chia J.-M."/>
            <person name="Deragon J.-M."/>
            <person name="Estill J.C."/>
            <person name="Fu Y."/>
            <person name="Jeddeloh J.A."/>
            <person name="Han Y."/>
            <person name="Lee H."/>
            <person name="Li P."/>
            <person name="Lisch D.R."/>
            <person name="Liu S."/>
            <person name="Liu Z."/>
            <person name="Nagel D.H."/>
            <person name="McCann M.C."/>
            <person name="SanMiguel P."/>
            <person name="Myers A.M."/>
            <person name="Nettleton D."/>
            <person name="Nguyen J."/>
            <person name="Penning B.W."/>
            <person name="Ponnala L."/>
            <person name="Schneider K.L."/>
            <person name="Schwartz D.C."/>
            <person name="Sharma A."/>
            <person name="Soderlund C."/>
            <person name="Springer N.M."/>
            <person name="Sun Q."/>
            <person name="Wang H."/>
            <person name="Waterman M."/>
            <person name="Westerman R."/>
            <person name="Wolfgruber T.K."/>
            <person name="Yang L."/>
            <person name="Yu Y."/>
            <person name="Zhang L."/>
            <person name="Zhou S."/>
            <person name="Zhu Q."/>
            <person name="Bennetzen J.L."/>
            <person name="Dawe R.K."/>
            <person name="Jiang J."/>
            <person name="Jiang N."/>
            <person name="Presting G.G."/>
            <person name="Wessler S.R."/>
            <person name="Aluru S."/>
            <person name="Martienssen R.A."/>
            <person name="Clifton S.W."/>
            <person name="McCombie W.R."/>
            <person name="Wing R.A."/>
            <person name="Wilson R.K."/>
        </authorList>
    </citation>
    <scope>NUCLEOTIDE SEQUENCE [LARGE SCALE GENOMIC DNA]</scope>
    <source>
        <strain evidence="2">cv. B73</strain>
    </source>
</reference>
<dbReference type="Gramene" id="Zm00001eb170700_T001">
    <property type="protein sequence ID" value="Zm00001eb170700_P001"/>
    <property type="gene ID" value="Zm00001eb170700"/>
</dbReference>
<sequence>MKADDTFQQKSTGPTTFFYIKFFRRNLAFDTRNVVSIRDIHVEVVKKRRCPTKKPYSRSIVGASLEVI</sequence>
<evidence type="ECO:0000313" key="2">
    <source>
        <dbReference type="Proteomes" id="UP000007305"/>
    </source>
</evidence>
<dbReference type="InParanoid" id="A0A804NM21"/>
<dbReference type="AlphaFoldDB" id="A0A804NM21"/>
<proteinExistence type="predicted"/>
<name>A0A804NM21_MAIZE</name>
<dbReference type="EnsemblPlants" id="Zm00001eb170700_T001">
    <property type="protein sequence ID" value="Zm00001eb170700_P001"/>
    <property type="gene ID" value="Zm00001eb170700"/>
</dbReference>
<reference evidence="1" key="3">
    <citation type="submission" date="2021-05" db="UniProtKB">
        <authorList>
            <consortium name="EnsemblPlants"/>
        </authorList>
    </citation>
    <scope>IDENTIFICATION</scope>
    <source>
        <strain evidence="1">cv. B73</strain>
    </source>
</reference>